<keyword evidence="2" id="KW-1185">Reference proteome</keyword>
<accession>A0A067SU99</accession>
<organism evidence="1 2">
    <name type="scientific">Galerina marginata (strain CBS 339.88)</name>
    <dbReference type="NCBI Taxonomy" id="685588"/>
    <lineage>
        <taxon>Eukaryota</taxon>
        <taxon>Fungi</taxon>
        <taxon>Dikarya</taxon>
        <taxon>Basidiomycota</taxon>
        <taxon>Agaricomycotina</taxon>
        <taxon>Agaricomycetes</taxon>
        <taxon>Agaricomycetidae</taxon>
        <taxon>Agaricales</taxon>
        <taxon>Agaricineae</taxon>
        <taxon>Strophariaceae</taxon>
        <taxon>Galerina</taxon>
    </lineage>
</organism>
<dbReference type="Proteomes" id="UP000027222">
    <property type="component" value="Unassembled WGS sequence"/>
</dbReference>
<dbReference type="EMBL" id="KL142383">
    <property type="protein sequence ID" value="KDR74485.1"/>
    <property type="molecule type" value="Genomic_DNA"/>
</dbReference>
<proteinExistence type="predicted"/>
<evidence type="ECO:0000313" key="2">
    <source>
        <dbReference type="Proteomes" id="UP000027222"/>
    </source>
</evidence>
<sequence length="457" mass="51266">MPPQEIIDIIIDDIASTGDKATLRACNSVSKSFRTRSKPHLFADIELVVDTRVRRSAGRLRSILKSEPELVSGIRSFKMTVTDPFPFQSIVTGGVEEIGKVLWSRKIGNVATVVGSMLGILRSHLLWVLQAIAQSAQVQKFSLGSSLYLNWDVLLIQSLLLTIRSNPRLHTLELENVCNLPIVMLTGNPNHASSLQHLILKNSTVSRLEPTIFKSIVLPWTQLQTLTLIQTPFFSYLARRQSYVLGKTFMNWIPHPLPLLSSLIIGPISSLDDIASISQLVTSGAQTITSLEIRIWERTTLSETFPLHDMVALQHLKFATHADDIQDFEARLLFIGDILRSAIAPMQLRSFTLEFALRFTIQWVTKLIVNPNSKGAPESPQNLFTNRWVPKAVRRAWGTLDEVLSSHRFPDLQQAFINLNLIRSEHDWIPVDIPNAANILPKLSICQCVEVKLNVAV</sequence>
<evidence type="ECO:0008006" key="3">
    <source>
        <dbReference type="Google" id="ProtNLM"/>
    </source>
</evidence>
<name>A0A067SU99_GALM3</name>
<dbReference type="AlphaFoldDB" id="A0A067SU99"/>
<evidence type="ECO:0000313" key="1">
    <source>
        <dbReference type="EMBL" id="KDR74485.1"/>
    </source>
</evidence>
<dbReference type="OrthoDB" id="10686049at2759"/>
<dbReference type="HOGENOM" id="CLU_562644_0_0_1"/>
<gene>
    <name evidence="1" type="ORF">GALMADRAFT_250459</name>
</gene>
<protein>
    <recommendedName>
        <fullName evidence="3">F-box domain-containing protein</fullName>
    </recommendedName>
</protein>
<reference evidence="2" key="1">
    <citation type="journal article" date="2014" name="Proc. Natl. Acad. Sci. U.S.A.">
        <title>Extensive sampling of basidiomycete genomes demonstrates inadequacy of the white-rot/brown-rot paradigm for wood decay fungi.</title>
        <authorList>
            <person name="Riley R."/>
            <person name="Salamov A.A."/>
            <person name="Brown D.W."/>
            <person name="Nagy L.G."/>
            <person name="Floudas D."/>
            <person name="Held B.W."/>
            <person name="Levasseur A."/>
            <person name="Lombard V."/>
            <person name="Morin E."/>
            <person name="Otillar R."/>
            <person name="Lindquist E.A."/>
            <person name="Sun H."/>
            <person name="LaButti K.M."/>
            <person name="Schmutz J."/>
            <person name="Jabbour D."/>
            <person name="Luo H."/>
            <person name="Baker S.E."/>
            <person name="Pisabarro A.G."/>
            <person name="Walton J.D."/>
            <person name="Blanchette R.A."/>
            <person name="Henrissat B."/>
            <person name="Martin F."/>
            <person name="Cullen D."/>
            <person name="Hibbett D.S."/>
            <person name="Grigoriev I.V."/>
        </authorList>
    </citation>
    <scope>NUCLEOTIDE SEQUENCE [LARGE SCALE GENOMIC DNA]</scope>
    <source>
        <strain evidence="2">CBS 339.88</strain>
    </source>
</reference>